<dbReference type="EMBL" id="OZ020112">
    <property type="protein sequence ID" value="CAK9265150.1"/>
    <property type="molecule type" value="Genomic_DNA"/>
</dbReference>
<reference evidence="1" key="1">
    <citation type="submission" date="2024-02" db="EMBL/GenBank/DDBJ databases">
        <authorList>
            <consortium name="ELIXIR-Norway"/>
            <consortium name="Elixir Norway"/>
        </authorList>
    </citation>
    <scope>NUCLEOTIDE SEQUENCE</scope>
</reference>
<accession>A0ABP0WI00</accession>
<keyword evidence="2" id="KW-1185">Reference proteome</keyword>
<sequence>MVLGLSWGQLDLILGASVGLFGPMTHWVMNSAAPGLLTTPVEMKETESSMGLKQAAASGSSLLQSPTPMQSLETSTSATVLPEVAVVHSVLAPSLQVSESQGSEDARNGTSPQEVVVLPISAFEAGFLPSKPGKCPVSILVTLLAIAHSKSVIDDDIRSNSHSAHNGHCPSSLHGIVLSFPYIYNHVQALVIGFDVISFRSGTFIASSGFPISPYCLSPCCMYFLLGVQSLMFFIWVNYDLSFFHNFWSHNLIYNYKLTAEVLVLAAGPVLHTLPHLTPPSPSSTFPSLKASCSHHFLLQ</sequence>
<organism evidence="1 2">
    <name type="scientific">Sphagnum jensenii</name>
    <dbReference type="NCBI Taxonomy" id="128206"/>
    <lineage>
        <taxon>Eukaryota</taxon>
        <taxon>Viridiplantae</taxon>
        <taxon>Streptophyta</taxon>
        <taxon>Embryophyta</taxon>
        <taxon>Bryophyta</taxon>
        <taxon>Sphagnophytina</taxon>
        <taxon>Sphagnopsida</taxon>
        <taxon>Sphagnales</taxon>
        <taxon>Sphagnaceae</taxon>
        <taxon>Sphagnum</taxon>
    </lineage>
</organism>
<proteinExistence type="predicted"/>
<protein>
    <submittedName>
        <fullName evidence="1">Uncharacterized protein</fullName>
    </submittedName>
</protein>
<dbReference type="Proteomes" id="UP001497444">
    <property type="component" value="Chromosome 17"/>
</dbReference>
<evidence type="ECO:0000313" key="1">
    <source>
        <dbReference type="EMBL" id="CAK9265150.1"/>
    </source>
</evidence>
<name>A0ABP0WI00_9BRYO</name>
<evidence type="ECO:0000313" key="2">
    <source>
        <dbReference type="Proteomes" id="UP001497444"/>
    </source>
</evidence>
<gene>
    <name evidence="1" type="ORF">CSSPJE1EN1_LOCUS10628</name>
</gene>